<dbReference type="EMBL" id="CBTK010000085">
    <property type="protein sequence ID" value="CDH44585.1"/>
    <property type="molecule type" value="Genomic_DNA"/>
</dbReference>
<keyword evidence="2" id="KW-0472">Membrane</keyword>
<feature type="region of interest" description="Disordered" evidence="1">
    <location>
        <begin position="406"/>
        <end position="487"/>
    </location>
</feature>
<feature type="region of interest" description="Disordered" evidence="1">
    <location>
        <begin position="350"/>
        <end position="394"/>
    </location>
</feature>
<sequence>MMEQVFLGNSSLAGVREMGGFGQPLHLLYPQIRAVLTNELGPETASMLADPVVDRTGNRIDWYTQGDPDHPPVGLNTLPDDQRQTVLNRIEDFLRRGRELAERYTASADPRRVQLGALLQAALHPPAETDIFLVHDRPVIIGWAFALDRPWDIVAGSERCPASPLTESATGAPHDGALPDTTMPQLANAAVLEATPPAAEPPPELPPPLPAPLPKPVMSPIQAESPPLSEPVATTVAVDPVLESASLQPDGSGRSRWWWLLIALVVLLALLAAYWWTKSRSSPPIMLPTPGRVSATDPGRASTPVKPVDVQPPVIVLPPAVDQRTHPEPSPPAPGSAPVIESAVPNLERASAIPPVPTPPAAGGRLETTPQFSHTPAGETGAGRDAKVSAPVDQRKDQQIILSNDRAAGGPQPAAEQPPAAALPLDSSSPKVTVTPPALASRPPVAGEQPKTLEEALGGEPVSAASSQRQPLAAPPIKADPTPEERREFASRMSATGAATGEITATLLWNSPGDLDLVVRCPSGQPLDYRNSSGCGGTLDVDANAARTSLSQRPVENVFWPAGKAAPGNYQIVVRYAPRKDEQNPGETPFQVRLIRGGQESVFKGAIRPNTQVPITTFTVEP</sequence>
<accession>A0A7U7GAJ0</accession>
<dbReference type="RefSeq" id="WP_034431766.1">
    <property type="nucleotide sequence ID" value="NZ_CBTK010000085.1"/>
</dbReference>
<evidence type="ECO:0000313" key="3">
    <source>
        <dbReference type="EMBL" id="CDH44585.1"/>
    </source>
</evidence>
<feature type="compositionally biased region" description="Basic and acidic residues" evidence="1">
    <location>
        <begin position="382"/>
        <end position="394"/>
    </location>
</feature>
<gene>
    <name evidence="3" type="ORF">BN874_1750013</name>
</gene>
<keyword evidence="4" id="KW-1185">Reference proteome</keyword>
<feature type="compositionally biased region" description="Low complexity" evidence="1">
    <location>
        <begin position="407"/>
        <end position="425"/>
    </location>
</feature>
<name>A0A7U7GAJ0_9GAMM</name>
<comment type="caution">
    <text evidence="3">The sequence shown here is derived from an EMBL/GenBank/DDBJ whole genome shotgun (WGS) entry which is preliminary data.</text>
</comment>
<keyword evidence="2" id="KW-0812">Transmembrane</keyword>
<keyword evidence="2" id="KW-1133">Transmembrane helix</keyword>
<protein>
    <recommendedName>
        <fullName evidence="5">DUF2135 domain-containing protein</fullName>
    </recommendedName>
</protein>
<evidence type="ECO:0008006" key="5">
    <source>
        <dbReference type="Google" id="ProtNLM"/>
    </source>
</evidence>
<proteinExistence type="predicted"/>
<feature type="compositionally biased region" description="Pro residues" evidence="1">
    <location>
        <begin position="198"/>
        <end position="217"/>
    </location>
</feature>
<feature type="region of interest" description="Disordered" evidence="1">
    <location>
        <begin position="196"/>
        <end position="232"/>
    </location>
</feature>
<feature type="region of interest" description="Disordered" evidence="1">
    <location>
        <begin position="290"/>
        <end position="310"/>
    </location>
</feature>
<evidence type="ECO:0000313" key="4">
    <source>
        <dbReference type="Proteomes" id="UP000019184"/>
    </source>
</evidence>
<feature type="transmembrane region" description="Helical" evidence="2">
    <location>
        <begin position="257"/>
        <end position="276"/>
    </location>
</feature>
<organism evidence="3 4">
    <name type="scientific">Candidatus Contendobacter odensis Run_B_J11</name>
    <dbReference type="NCBI Taxonomy" id="1400861"/>
    <lineage>
        <taxon>Bacteria</taxon>
        <taxon>Pseudomonadati</taxon>
        <taxon>Pseudomonadota</taxon>
        <taxon>Gammaproteobacteria</taxon>
        <taxon>Candidatus Competibacteraceae</taxon>
        <taxon>Candidatus Contendibacter</taxon>
    </lineage>
</organism>
<evidence type="ECO:0000256" key="1">
    <source>
        <dbReference type="SAM" id="MobiDB-lite"/>
    </source>
</evidence>
<reference evidence="3 4" key="1">
    <citation type="journal article" date="2014" name="ISME J.">
        <title>Candidatus Competibacter-lineage genomes retrieved from metagenomes reveal functional metabolic diversity.</title>
        <authorList>
            <person name="McIlroy S.J."/>
            <person name="Albertsen M."/>
            <person name="Andresen E.K."/>
            <person name="Saunders A.M."/>
            <person name="Kristiansen R."/>
            <person name="Stokholm-Bjerregaard M."/>
            <person name="Nielsen K.L."/>
            <person name="Nielsen P.H."/>
        </authorList>
    </citation>
    <scope>NUCLEOTIDE SEQUENCE [LARGE SCALE GENOMIC DNA]</scope>
    <source>
        <strain evidence="3 4">Run_B_J11</strain>
    </source>
</reference>
<dbReference type="AlphaFoldDB" id="A0A7U7GAJ0"/>
<dbReference type="OrthoDB" id="5448848at2"/>
<evidence type="ECO:0000256" key="2">
    <source>
        <dbReference type="SAM" id="Phobius"/>
    </source>
</evidence>
<feature type="region of interest" description="Disordered" evidence="1">
    <location>
        <begin position="161"/>
        <end position="182"/>
    </location>
</feature>
<dbReference type="Proteomes" id="UP000019184">
    <property type="component" value="Unassembled WGS sequence"/>
</dbReference>
<feature type="region of interest" description="Disordered" evidence="1">
    <location>
        <begin position="320"/>
        <end position="339"/>
    </location>
</feature>